<evidence type="ECO:0000313" key="2">
    <source>
        <dbReference type="EMBL" id="GAA2252770.1"/>
    </source>
</evidence>
<protein>
    <recommendedName>
        <fullName evidence="1">Penicillin-binding protein transpeptidase domain-containing protein</fullName>
    </recommendedName>
</protein>
<dbReference type="Gene3D" id="3.90.1310.10">
    <property type="entry name" value="Penicillin-binding protein 2a (Domain 2)"/>
    <property type="match status" value="1"/>
</dbReference>
<gene>
    <name evidence="2" type="ORF">GCM10010430_40640</name>
</gene>
<evidence type="ECO:0000313" key="3">
    <source>
        <dbReference type="Proteomes" id="UP001500305"/>
    </source>
</evidence>
<dbReference type="InterPro" id="IPR050515">
    <property type="entry name" value="Beta-lactam/transpept"/>
</dbReference>
<sequence>MRPSVVDRLTDHQGRTVEDFKPQQLSRVMSERTAGQLRSAMVTVVTGGTGTSAAVDGVAVGGKTGTAQNGVGNSGTPYAWFTSYADDGNGHRIAVAAVVVDGSAGRADVTGGGLAAPVAKAVIKAAFGK</sequence>
<dbReference type="InterPro" id="IPR001460">
    <property type="entry name" value="PCN-bd_Tpept"/>
</dbReference>
<dbReference type="Pfam" id="PF00905">
    <property type="entry name" value="Transpeptidase"/>
    <property type="match status" value="1"/>
</dbReference>
<name>A0ABN3EAY3_9ACTN</name>
<evidence type="ECO:0000259" key="1">
    <source>
        <dbReference type="Pfam" id="PF00905"/>
    </source>
</evidence>
<comment type="caution">
    <text evidence="2">The sequence shown here is derived from an EMBL/GenBank/DDBJ whole genome shotgun (WGS) entry which is preliminary data.</text>
</comment>
<dbReference type="Gene3D" id="3.40.710.10">
    <property type="entry name" value="DD-peptidase/beta-lactamase superfamily"/>
    <property type="match status" value="1"/>
</dbReference>
<reference evidence="2 3" key="1">
    <citation type="journal article" date="2019" name="Int. J. Syst. Evol. Microbiol.">
        <title>The Global Catalogue of Microorganisms (GCM) 10K type strain sequencing project: providing services to taxonomists for standard genome sequencing and annotation.</title>
        <authorList>
            <consortium name="The Broad Institute Genomics Platform"/>
            <consortium name="The Broad Institute Genome Sequencing Center for Infectious Disease"/>
            <person name="Wu L."/>
            <person name="Ma J."/>
        </authorList>
    </citation>
    <scope>NUCLEOTIDE SEQUENCE [LARGE SCALE GENOMIC DNA]</scope>
    <source>
        <strain evidence="2 3">JCM 7356</strain>
    </source>
</reference>
<dbReference type="PANTHER" id="PTHR30627:SF24">
    <property type="entry name" value="PENICILLIN-BINDING PROTEIN 4B"/>
    <property type="match status" value="1"/>
</dbReference>
<dbReference type="Proteomes" id="UP001500305">
    <property type="component" value="Unassembled WGS sequence"/>
</dbReference>
<keyword evidence="3" id="KW-1185">Reference proteome</keyword>
<organism evidence="2 3">
    <name type="scientific">Kitasatospora cystarginea</name>
    <dbReference type="NCBI Taxonomy" id="58350"/>
    <lineage>
        <taxon>Bacteria</taxon>
        <taxon>Bacillati</taxon>
        <taxon>Actinomycetota</taxon>
        <taxon>Actinomycetes</taxon>
        <taxon>Kitasatosporales</taxon>
        <taxon>Streptomycetaceae</taxon>
        <taxon>Kitasatospora</taxon>
    </lineage>
</organism>
<accession>A0ABN3EAY3</accession>
<dbReference type="PANTHER" id="PTHR30627">
    <property type="entry name" value="PEPTIDOGLYCAN D,D-TRANSPEPTIDASE"/>
    <property type="match status" value="1"/>
</dbReference>
<dbReference type="SUPFAM" id="SSF56601">
    <property type="entry name" value="beta-lactamase/transpeptidase-like"/>
    <property type="match status" value="1"/>
</dbReference>
<feature type="domain" description="Penicillin-binding protein transpeptidase" evidence="1">
    <location>
        <begin position="2"/>
        <end position="123"/>
    </location>
</feature>
<dbReference type="EMBL" id="BAAATR010000017">
    <property type="protein sequence ID" value="GAA2252770.1"/>
    <property type="molecule type" value="Genomic_DNA"/>
</dbReference>
<proteinExistence type="predicted"/>
<dbReference type="InterPro" id="IPR012338">
    <property type="entry name" value="Beta-lactam/transpept-like"/>
</dbReference>